<evidence type="ECO:0000256" key="3">
    <source>
        <dbReference type="ARBA" id="ARBA00022691"/>
    </source>
</evidence>
<organism evidence="5 6">
    <name type="scientific">Moniliophthora roreri</name>
    <name type="common">Frosty pod rot fungus</name>
    <name type="synonym">Monilia roreri</name>
    <dbReference type="NCBI Taxonomy" id="221103"/>
    <lineage>
        <taxon>Eukaryota</taxon>
        <taxon>Fungi</taxon>
        <taxon>Dikarya</taxon>
        <taxon>Basidiomycota</taxon>
        <taxon>Agaricomycotina</taxon>
        <taxon>Agaricomycetes</taxon>
        <taxon>Agaricomycetidae</taxon>
        <taxon>Agaricales</taxon>
        <taxon>Marasmiineae</taxon>
        <taxon>Marasmiaceae</taxon>
        <taxon>Moniliophthora</taxon>
    </lineage>
</organism>
<dbReference type="GO" id="GO:0008757">
    <property type="term" value="F:S-adenosylmethionine-dependent methyltransferase activity"/>
    <property type="evidence" value="ECO:0007669"/>
    <property type="project" value="TreeGrafter"/>
</dbReference>
<comment type="caution">
    <text evidence="5">The sequence shown here is derived from an EMBL/GenBank/DDBJ whole genome shotgun (WGS) entry which is preliminary data.</text>
</comment>
<dbReference type="Gene3D" id="3.40.50.150">
    <property type="entry name" value="Vaccinia Virus protein VP39"/>
    <property type="match status" value="1"/>
</dbReference>
<keyword evidence="3" id="KW-0949">S-adenosyl-L-methionine</keyword>
<evidence type="ECO:0000313" key="5">
    <source>
        <dbReference type="EMBL" id="KTB43042.1"/>
    </source>
</evidence>
<evidence type="ECO:0000256" key="1">
    <source>
        <dbReference type="ARBA" id="ARBA00022603"/>
    </source>
</evidence>
<sequence>MATGTNSTRGDVLLTSTLVREDKFHQSFLIKPDSVLENAASRSLENGLPDIALSALQGKFIYLLAKAIGAKRILEVGTLGGYSAIWLARALPDDGELITLEKEEKHAKIAREHLDYAGADVSSRVKILVGAAAGTMPTLTTDPAPFDMVFIDADKSAFVTYYMEAKRLVRSGGVIVIDNMMFQGEVSNLSNTHPVYVKIRELLKVLKDDDEVEATTVGTAGIKGFDGFLFARKK</sequence>
<dbReference type="InterPro" id="IPR002935">
    <property type="entry name" value="SAM_O-MeTrfase"/>
</dbReference>
<keyword evidence="1" id="KW-0489">Methyltransferase</keyword>
<reference evidence="5 6" key="1">
    <citation type="submission" date="2015-12" db="EMBL/GenBank/DDBJ databases">
        <title>Draft genome sequence of Moniliophthora roreri, the causal agent of frosty pod rot of cacao.</title>
        <authorList>
            <person name="Aime M.C."/>
            <person name="Diaz-Valderrama J.R."/>
            <person name="Kijpornyongpan T."/>
            <person name="Phillips-Mora W."/>
        </authorList>
    </citation>
    <scope>NUCLEOTIDE SEQUENCE [LARGE SCALE GENOMIC DNA]</scope>
    <source>
        <strain evidence="5 6">MCA 2952</strain>
    </source>
</reference>
<dbReference type="eggNOG" id="KOG1663">
    <property type="taxonomic scope" value="Eukaryota"/>
</dbReference>
<dbReference type="InterPro" id="IPR050362">
    <property type="entry name" value="Cation-dep_OMT"/>
</dbReference>
<dbReference type="InterPro" id="IPR029063">
    <property type="entry name" value="SAM-dependent_MTases_sf"/>
</dbReference>
<dbReference type="EMBL" id="LATX01001258">
    <property type="protein sequence ID" value="KTB43042.1"/>
    <property type="molecule type" value="Genomic_DNA"/>
</dbReference>
<dbReference type="CDD" id="cd02440">
    <property type="entry name" value="AdoMet_MTases"/>
    <property type="match status" value="1"/>
</dbReference>
<proteinExistence type="inferred from homology"/>
<accession>A0A0W0G3D6</accession>
<keyword evidence="2" id="KW-0808">Transferase</keyword>
<dbReference type="AlphaFoldDB" id="A0A0W0G3D6"/>
<dbReference type="GO" id="GO:0008171">
    <property type="term" value="F:O-methyltransferase activity"/>
    <property type="evidence" value="ECO:0007669"/>
    <property type="project" value="InterPro"/>
</dbReference>
<evidence type="ECO:0000256" key="2">
    <source>
        <dbReference type="ARBA" id="ARBA00022679"/>
    </source>
</evidence>
<dbReference type="PROSITE" id="PS51682">
    <property type="entry name" value="SAM_OMT_I"/>
    <property type="match status" value="1"/>
</dbReference>
<dbReference type="PANTHER" id="PTHR10509">
    <property type="entry name" value="O-METHYLTRANSFERASE-RELATED"/>
    <property type="match status" value="1"/>
</dbReference>
<evidence type="ECO:0000256" key="4">
    <source>
        <dbReference type="ARBA" id="ARBA00023453"/>
    </source>
</evidence>
<evidence type="ECO:0008006" key="7">
    <source>
        <dbReference type="Google" id="ProtNLM"/>
    </source>
</evidence>
<dbReference type="Proteomes" id="UP000054988">
    <property type="component" value="Unassembled WGS sequence"/>
</dbReference>
<evidence type="ECO:0000313" key="6">
    <source>
        <dbReference type="Proteomes" id="UP000054988"/>
    </source>
</evidence>
<dbReference type="PANTHER" id="PTHR10509:SF14">
    <property type="entry name" value="CAFFEOYL-COA O-METHYLTRANSFERASE 3-RELATED"/>
    <property type="match status" value="1"/>
</dbReference>
<dbReference type="SUPFAM" id="SSF53335">
    <property type="entry name" value="S-adenosyl-L-methionine-dependent methyltransferases"/>
    <property type="match status" value="1"/>
</dbReference>
<gene>
    <name evidence="5" type="ORF">WG66_4404</name>
</gene>
<name>A0A0W0G3D6_MONRR</name>
<comment type="similarity">
    <text evidence="4">Belongs to the class I-like SAM-binding methyltransferase superfamily. Cation-dependent O-methyltransferase family.</text>
</comment>
<dbReference type="GO" id="GO:0032259">
    <property type="term" value="P:methylation"/>
    <property type="evidence" value="ECO:0007669"/>
    <property type="project" value="UniProtKB-KW"/>
</dbReference>
<dbReference type="Pfam" id="PF01596">
    <property type="entry name" value="Methyltransf_3"/>
    <property type="match status" value="1"/>
</dbReference>
<protein>
    <recommendedName>
        <fullName evidence="7">O-methyltransferase family 3 protein</fullName>
    </recommendedName>
</protein>